<comment type="similarity">
    <text evidence="1">Belongs to the UPF0145 family.</text>
</comment>
<keyword evidence="3" id="KW-1185">Reference proteome</keyword>
<dbReference type="Proteomes" id="UP000269883">
    <property type="component" value="Chromosome"/>
</dbReference>
<dbReference type="AlphaFoldDB" id="A0A2Z6AXX9"/>
<dbReference type="InterPro" id="IPR035439">
    <property type="entry name" value="UPF0145_dom_sf"/>
</dbReference>
<evidence type="ECO:0000313" key="2">
    <source>
        <dbReference type="EMBL" id="BBD08107.1"/>
    </source>
</evidence>
<sequence length="107" mass="11907">MLSLLKKPEQETRMPDKIQSAKDLFTSGQFPVVTTKEMPGKNVKRIIGLAAFRGYDMEQAFYGMITRALSNGANAIIGYRENVAFHPDGSKYISCYGTAVRQIEVKA</sequence>
<dbReference type="SUPFAM" id="SSF117782">
    <property type="entry name" value="YbjQ-like"/>
    <property type="match status" value="1"/>
</dbReference>
<organism evidence="2 3">
    <name type="scientific">Desulfovibrio ferrophilus</name>
    <dbReference type="NCBI Taxonomy" id="241368"/>
    <lineage>
        <taxon>Bacteria</taxon>
        <taxon>Pseudomonadati</taxon>
        <taxon>Thermodesulfobacteriota</taxon>
        <taxon>Desulfovibrionia</taxon>
        <taxon>Desulfovibrionales</taxon>
        <taxon>Desulfovibrionaceae</taxon>
        <taxon>Desulfovibrio</taxon>
    </lineage>
</organism>
<dbReference type="Gene3D" id="3.30.110.70">
    <property type="entry name" value="Hypothetical protein apc22750. Chain B"/>
    <property type="match status" value="1"/>
</dbReference>
<reference evidence="2 3" key="1">
    <citation type="journal article" date="2018" name="Sci. Adv.">
        <title>Multi-heme cytochromes provide a pathway for survival in energy-limited environments.</title>
        <authorList>
            <person name="Deng X."/>
            <person name="Dohmae N."/>
            <person name="Nealson K.H."/>
            <person name="Hashimoto K."/>
            <person name="Okamoto A."/>
        </authorList>
    </citation>
    <scope>NUCLEOTIDE SEQUENCE [LARGE SCALE GENOMIC DNA]</scope>
    <source>
        <strain evidence="2 3">IS5</strain>
    </source>
</reference>
<evidence type="ECO:0000256" key="1">
    <source>
        <dbReference type="ARBA" id="ARBA00010751"/>
    </source>
</evidence>
<gene>
    <name evidence="2" type="ORF">DFE_1381</name>
</gene>
<accession>A0A2Z6AXX9</accession>
<dbReference type="KEGG" id="dfl:DFE_1381"/>
<evidence type="ECO:0008006" key="4">
    <source>
        <dbReference type="Google" id="ProtNLM"/>
    </source>
</evidence>
<dbReference type="EMBL" id="AP017378">
    <property type="protein sequence ID" value="BBD08107.1"/>
    <property type="molecule type" value="Genomic_DNA"/>
</dbReference>
<dbReference type="Pfam" id="PF01906">
    <property type="entry name" value="YbjQ_1"/>
    <property type="match status" value="1"/>
</dbReference>
<dbReference type="RefSeq" id="WP_126377936.1">
    <property type="nucleotide sequence ID" value="NZ_AP017378.1"/>
</dbReference>
<proteinExistence type="inferred from homology"/>
<name>A0A2Z6AXX9_9BACT</name>
<evidence type="ECO:0000313" key="3">
    <source>
        <dbReference type="Proteomes" id="UP000269883"/>
    </source>
</evidence>
<protein>
    <recommendedName>
        <fullName evidence="4">Heavy metal-binding domain-containing protein</fullName>
    </recommendedName>
</protein>
<dbReference type="InterPro" id="IPR002765">
    <property type="entry name" value="UPF0145_YbjQ-like"/>
</dbReference>
<dbReference type="OrthoDB" id="5454808at2"/>